<comment type="function">
    <text evidence="1">Mitochondrial DNA endonuclease involved in intron homing.</text>
</comment>
<dbReference type="SUPFAM" id="SSF55608">
    <property type="entry name" value="Homing endonucleases"/>
    <property type="match status" value="1"/>
</dbReference>
<dbReference type="InterPro" id="IPR004860">
    <property type="entry name" value="LAGLIDADG_dom"/>
</dbReference>
<dbReference type="Pfam" id="PF03161">
    <property type="entry name" value="LAGLIDADG_2"/>
    <property type="match status" value="1"/>
</dbReference>
<keyword evidence="3" id="KW-0540">Nuclease</keyword>
<evidence type="ECO:0000313" key="3">
    <source>
        <dbReference type="EMBL" id="TQF64776.1"/>
    </source>
</evidence>
<evidence type="ECO:0000313" key="4">
    <source>
        <dbReference type="Proteomes" id="UP000217199"/>
    </source>
</evidence>
<reference evidence="3 4" key="1">
    <citation type="journal article" date="2017" name="Mol. Ecol.">
        <title>Comparative and population genomic landscape of Phellinus noxius: A hypervariable fungus causing root rot in trees.</title>
        <authorList>
            <person name="Chung C.L."/>
            <person name="Lee T.J."/>
            <person name="Akiba M."/>
            <person name="Lee H.H."/>
            <person name="Kuo T.H."/>
            <person name="Liu D."/>
            <person name="Ke H.M."/>
            <person name="Yokoi T."/>
            <person name="Roa M.B."/>
            <person name="Lu M.J."/>
            <person name="Chang Y.Y."/>
            <person name="Ann P.J."/>
            <person name="Tsai J.N."/>
            <person name="Chen C.Y."/>
            <person name="Tzean S.S."/>
            <person name="Ota Y."/>
            <person name="Hattori T."/>
            <person name="Sahashi N."/>
            <person name="Liou R.F."/>
            <person name="Kikuchi T."/>
            <person name="Tsai I.J."/>
        </authorList>
    </citation>
    <scope>NUCLEOTIDE SEQUENCE [LARGE SCALE GENOMIC DNA]</scope>
    <source>
        <strain evidence="3 4">FFPRI411160</strain>
    </source>
</reference>
<dbReference type="InParanoid" id="A0A541AXI7"/>
<dbReference type="AlphaFoldDB" id="A0A541AXI7"/>
<keyword evidence="3" id="KW-0496">Mitochondrion</keyword>
<organism evidence="3 4">
    <name type="scientific">Pyrrhoderma noxium</name>
    <dbReference type="NCBI Taxonomy" id="2282107"/>
    <lineage>
        <taxon>Eukaryota</taxon>
        <taxon>Fungi</taxon>
        <taxon>Dikarya</taxon>
        <taxon>Basidiomycota</taxon>
        <taxon>Agaricomycotina</taxon>
        <taxon>Agaricomycetes</taxon>
        <taxon>Hymenochaetales</taxon>
        <taxon>Hymenochaetaceae</taxon>
        <taxon>Pyrrhoderma</taxon>
    </lineage>
</organism>
<proteinExistence type="predicted"/>
<keyword evidence="4" id="KW-1185">Reference proteome</keyword>
<dbReference type="InterPro" id="IPR027434">
    <property type="entry name" value="Homing_endonucl"/>
</dbReference>
<dbReference type="GO" id="GO:0004519">
    <property type="term" value="F:endonuclease activity"/>
    <property type="evidence" value="ECO:0007669"/>
    <property type="project" value="UniProtKB-KW"/>
</dbReference>
<name>A0A541AXI7_9AGAM</name>
<keyword evidence="3" id="KW-0255">Endonuclease</keyword>
<sequence length="100" mass="11718">MTDLRPIAEMFLDENNKKIVPSNIKSDFTHRSLAYWIMDDGQRVKRGLQAGVTLCTDNFNADLVETLRDMLHQNFGMITSIHKKKNNYGDIYHRVYIKKE</sequence>
<comment type="caution">
    <text evidence="3">The sequence shown here is derived from an EMBL/GenBank/DDBJ whole genome shotgun (WGS) entry which is preliminary data.</text>
</comment>
<gene>
    <name evidence="3" type="ORF">PNOK_m000059</name>
</gene>
<dbReference type="Gene3D" id="3.10.28.10">
    <property type="entry name" value="Homing endonucleases"/>
    <property type="match status" value="1"/>
</dbReference>
<accession>A0A541AXI7</accession>
<protein>
    <submittedName>
        <fullName evidence="3">LAGLIDADG homing endonuclease</fullName>
    </submittedName>
</protein>
<dbReference type="Proteomes" id="UP000217199">
    <property type="component" value="Unassembled WGS sequence"/>
</dbReference>
<geneLocation type="mitochondrion" evidence="3"/>
<evidence type="ECO:0000259" key="2">
    <source>
        <dbReference type="Pfam" id="PF03161"/>
    </source>
</evidence>
<feature type="domain" description="Homing endonuclease LAGLIDADG" evidence="2">
    <location>
        <begin position="4"/>
        <end position="99"/>
    </location>
</feature>
<evidence type="ECO:0000256" key="1">
    <source>
        <dbReference type="ARBA" id="ARBA00002670"/>
    </source>
</evidence>
<dbReference type="EMBL" id="NBII01000013">
    <property type="protein sequence ID" value="TQF64776.1"/>
    <property type="molecule type" value="Genomic_DNA"/>
</dbReference>
<keyword evidence="3" id="KW-0378">Hydrolase</keyword>